<dbReference type="EMBL" id="JANBPK010001057">
    <property type="protein sequence ID" value="KAJ2926500.1"/>
    <property type="molecule type" value="Genomic_DNA"/>
</dbReference>
<name>A0A9W8J8T5_9AGAR</name>
<gene>
    <name evidence="2" type="ORF">H1R20_g10593</name>
</gene>
<organism evidence="2 3">
    <name type="scientific">Candolleomyces eurysporus</name>
    <dbReference type="NCBI Taxonomy" id="2828524"/>
    <lineage>
        <taxon>Eukaryota</taxon>
        <taxon>Fungi</taxon>
        <taxon>Dikarya</taxon>
        <taxon>Basidiomycota</taxon>
        <taxon>Agaricomycotina</taxon>
        <taxon>Agaricomycetes</taxon>
        <taxon>Agaricomycetidae</taxon>
        <taxon>Agaricales</taxon>
        <taxon>Agaricineae</taxon>
        <taxon>Psathyrellaceae</taxon>
        <taxon>Candolleomyces</taxon>
    </lineage>
</organism>
<evidence type="ECO:0000313" key="2">
    <source>
        <dbReference type="EMBL" id="KAJ2926500.1"/>
    </source>
</evidence>
<evidence type="ECO:0000256" key="1">
    <source>
        <dbReference type="SAM" id="MobiDB-lite"/>
    </source>
</evidence>
<evidence type="ECO:0000313" key="3">
    <source>
        <dbReference type="Proteomes" id="UP001140091"/>
    </source>
</evidence>
<protein>
    <submittedName>
        <fullName evidence="2">Uncharacterized protein</fullName>
    </submittedName>
</protein>
<reference evidence="2" key="1">
    <citation type="submission" date="2022-06" db="EMBL/GenBank/DDBJ databases">
        <title>Genome Sequence of Candolleomyces eurysporus.</title>
        <authorList>
            <person name="Buettner E."/>
        </authorList>
    </citation>
    <scope>NUCLEOTIDE SEQUENCE</scope>
    <source>
        <strain evidence="2">VTCC 930004</strain>
    </source>
</reference>
<dbReference type="AlphaFoldDB" id="A0A9W8J8T5"/>
<dbReference type="Proteomes" id="UP001140091">
    <property type="component" value="Unassembled WGS sequence"/>
</dbReference>
<feature type="region of interest" description="Disordered" evidence="1">
    <location>
        <begin position="1"/>
        <end position="53"/>
    </location>
</feature>
<sequence length="53" mass="6079">MWSNLFNNKVLTLGPQSSATSMEDPEAQYPYGKEPDDDPQEHRNDEQPLVAMR</sequence>
<feature type="non-terminal residue" evidence="2">
    <location>
        <position position="53"/>
    </location>
</feature>
<feature type="compositionally biased region" description="Polar residues" evidence="1">
    <location>
        <begin position="1"/>
        <end position="21"/>
    </location>
</feature>
<proteinExistence type="predicted"/>
<keyword evidence="3" id="KW-1185">Reference proteome</keyword>
<comment type="caution">
    <text evidence="2">The sequence shown here is derived from an EMBL/GenBank/DDBJ whole genome shotgun (WGS) entry which is preliminary data.</text>
</comment>
<accession>A0A9W8J8T5</accession>